<dbReference type="RefSeq" id="WP_003334022.1">
    <property type="nucleotide sequence ID" value="NZ_CP007806.1"/>
</dbReference>
<dbReference type="EMBL" id="CP007806">
    <property type="protein sequence ID" value="AIG28894.1"/>
    <property type="molecule type" value="Genomic_DNA"/>
</dbReference>
<dbReference type="Pfam" id="PF09648">
    <property type="entry name" value="YycI"/>
    <property type="match status" value="1"/>
</dbReference>
<keyword evidence="3" id="KW-1185">Reference proteome</keyword>
<dbReference type="Proteomes" id="UP000005850">
    <property type="component" value="Chromosome"/>
</dbReference>
<dbReference type="InterPro" id="IPR018604">
    <property type="entry name" value="YycI-like"/>
</dbReference>
<dbReference type="AlphaFoldDB" id="A0A075RAL1"/>
<proteinExistence type="predicted"/>
<reference evidence="2 3" key="1">
    <citation type="journal article" date="2011" name="J. Bacteriol.">
        <title>Genome sequence of Brevibacillus laterosporus LMG 15441, a pathogen of invertebrates.</title>
        <authorList>
            <person name="Djukic M."/>
            <person name="Poehlein A."/>
            <person name="Thurmer A."/>
            <person name="Daniel R."/>
        </authorList>
    </citation>
    <scope>NUCLEOTIDE SEQUENCE [LARGE SCALE GENOMIC DNA]</scope>
    <source>
        <strain evidence="2 3">LMG 15441</strain>
    </source>
</reference>
<accession>A0A075RAL1</accession>
<feature type="domain" description="Regulatory protein YycH-like" evidence="1">
    <location>
        <begin position="36"/>
        <end position="237"/>
    </location>
</feature>
<dbReference type="GO" id="GO:0016020">
    <property type="term" value="C:membrane"/>
    <property type="evidence" value="ECO:0007669"/>
    <property type="project" value="InterPro"/>
</dbReference>
<dbReference type="Gene3D" id="2.40.128.690">
    <property type="entry name" value="YycH protein, domain 3-like"/>
    <property type="match status" value="1"/>
</dbReference>
<evidence type="ECO:0000259" key="1">
    <source>
        <dbReference type="Pfam" id="PF09648"/>
    </source>
</evidence>
<gene>
    <name evidence="2" type="primary">yycI</name>
    <name evidence="2" type="ORF">BRLA_c046310</name>
</gene>
<dbReference type="eggNOG" id="COG4853">
    <property type="taxonomic scope" value="Bacteria"/>
</dbReference>
<dbReference type="STRING" id="1042163.BRLA_c046310"/>
<dbReference type="KEGG" id="blr:BRLA_c046310"/>
<name>A0A075RAL1_BRELA</name>
<evidence type="ECO:0000313" key="2">
    <source>
        <dbReference type="EMBL" id="AIG28894.1"/>
    </source>
</evidence>
<sequence length="260" mass="30047">MDWSRTKTILILAFLTLNLFLGYQVYLSKLQHGVESESAQSTQWEIENYLSKQNITIKMDIPQETPLLNYLYVEYVTSATFEQEEMADQQVVVDNTVLESRLEKPIAIRDFKSPKDVLHQLYNTIKFADQYKEDVNWSLSAPIYWQTHDGLPMFVAPLELHIADGFIRGYKQTYLLVKNQGSGRKIITAYTALRSLIEKEVIKSGESIDSISLGYYGFKYDAEIQVLAPVWRFQHGNKVEYMNGFTGTMERPLDKKGMVE</sequence>
<protein>
    <submittedName>
        <fullName evidence="2">Two-component system YycFG regulatory protein YycI</fullName>
    </submittedName>
</protein>
<organism evidence="2 3">
    <name type="scientific">Brevibacillus laterosporus LMG 15441</name>
    <dbReference type="NCBI Taxonomy" id="1042163"/>
    <lineage>
        <taxon>Bacteria</taxon>
        <taxon>Bacillati</taxon>
        <taxon>Bacillota</taxon>
        <taxon>Bacilli</taxon>
        <taxon>Bacillales</taxon>
        <taxon>Paenibacillaceae</taxon>
        <taxon>Brevibacillus</taxon>
    </lineage>
</organism>
<evidence type="ECO:0000313" key="3">
    <source>
        <dbReference type="Proteomes" id="UP000005850"/>
    </source>
</evidence>
<dbReference type="HOGENOM" id="CLU_078250_0_0_9"/>